<dbReference type="Gene3D" id="1.10.8.1080">
    <property type="match status" value="1"/>
</dbReference>
<evidence type="ECO:0000256" key="1">
    <source>
        <dbReference type="ARBA" id="ARBA00023239"/>
    </source>
</evidence>
<reference evidence="6" key="1">
    <citation type="journal article" date="2019" name="Int. J. Syst. Evol. Microbiol.">
        <title>The Global Catalogue of Microorganisms (GCM) 10K type strain sequencing project: providing services to taxonomists for standard genome sequencing and annotation.</title>
        <authorList>
            <consortium name="The Broad Institute Genomics Platform"/>
            <consortium name="The Broad Institute Genome Sequencing Center for Infectious Disease"/>
            <person name="Wu L."/>
            <person name="Ma J."/>
        </authorList>
    </citation>
    <scope>NUCLEOTIDE SEQUENCE [LARGE SCALE GENOMIC DNA]</scope>
    <source>
        <strain evidence="6">CCM 8927</strain>
    </source>
</reference>
<evidence type="ECO:0000256" key="3">
    <source>
        <dbReference type="HAMAP-Rule" id="MF_00068"/>
    </source>
</evidence>
<name>A0ABW1RMG6_9LACO</name>
<comment type="catalytic activity">
    <reaction evidence="3">
        <text>N-acetyl-D-muramate 6-phosphate + H2O = N-acetyl-D-glucosamine 6-phosphate + (R)-lactate</text>
        <dbReference type="Rhea" id="RHEA:26410"/>
        <dbReference type="ChEBI" id="CHEBI:15377"/>
        <dbReference type="ChEBI" id="CHEBI:16004"/>
        <dbReference type="ChEBI" id="CHEBI:57513"/>
        <dbReference type="ChEBI" id="CHEBI:58722"/>
        <dbReference type="EC" id="4.2.1.126"/>
    </reaction>
</comment>
<dbReference type="EMBL" id="JBHSSF010000028">
    <property type="protein sequence ID" value="MFC6177292.1"/>
    <property type="molecule type" value="Genomic_DNA"/>
</dbReference>
<keyword evidence="2 3" id="KW-0119">Carbohydrate metabolism</keyword>
<dbReference type="PANTHER" id="PTHR10088">
    <property type="entry name" value="GLUCOKINASE REGULATORY PROTEIN"/>
    <property type="match status" value="1"/>
</dbReference>
<sequence>MNDMDIKKLSTEGRNSQTTDLDEMSPLEIVSVMNQEDQKVPVAIKPELPQIAAAVKKISQAFRNNGRLFYVGAGTSGRLGVLDAAECVPTFGTEPEMVQGLIAGGGKAMTLAVEGAEDNVELGASDLKEHDLTDNDVVVGIAASGRTPYVVGALDYAKLVGADTIALSCNQDAIISQHAEIKIEVVVGPEVLSGSTRLKSGTAQKMVLNMLSTASMVGVGKTYGNLMVDVKPTNKKLVQRSINIIVEVTGVKADIAQATLEEANYSVKDAIVMISNKMDQAAAEQKLTESGGFVRQAIK</sequence>
<evidence type="ECO:0000313" key="5">
    <source>
        <dbReference type="EMBL" id="MFC6177292.1"/>
    </source>
</evidence>
<dbReference type="InterPro" id="IPR005486">
    <property type="entry name" value="Glucokinase_regulatory_CS"/>
</dbReference>
<dbReference type="EC" id="4.2.1.126" evidence="3"/>
<keyword evidence="6" id="KW-1185">Reference proteome</keyword>
<dbReference type="NCBIfam" id="TIGR00274">
    <property type="entry name" value="N-acetylmuramic acid 6-phosphate etherase"/>
    <property type="match status" value="1"/>
</dbReference>
<dbReference type="PROSITE" id="PS51464">
    <property type="entry name" value="SIS"/>
    <property type="match status" value="1"/>
</dbReference>
<comment type="subunit">
    <text evidence="3">Homodimer.</text>
</comment>
<comment type="caution">
    <text evidence="5">The sequence shown here is derived from an EMBL/GenBank/DDBJ whole genome shotgun (WGS) entry which is preliminary data.</text>
</comment>
<dbReference type="NCBIfam" id="NF009222">
    <property type="entry name" value="PRK12570.1"/>
    <property type="match status" value="1"/>
</dbReference>
<dbReference type="Proteomes" id="UP001596288">
    <property type="component" value="Unassembled WGS sequence"/>
</dbReference>
<dbReference type="InterPro" id="IPR046348">
    <property type="entry name" value="SIS_dom_sf"/>
</dbReference>
<protein>
    <recommendedName>
        <fullName evidence="3">N-acetylmuramic acid 6-phosphate etherase</fullName>
        <shortName evidence="3">MurNAc-6-P etherase</shortName>
        <ecNumber evidence="3">4.2.1.126</ecNumber>
    </recommendedName>
    <alternativeName>
        <fullName evidence="3">N-acetylmuramic acid 6-phosphate hydrolase</fullName>
    </alternativeName>
    <alternativeName>
        <fullName evidence="3">N-acetylmuramic acid 6-phosphate lyase</fullName>
    </alternativeName>
</protein>
<gene>
    <name evidence="3 5" type="primary">murQ</name>
    <name evidence="5" type="ORF">ACFQAV_10605</name>
</gene>
<dbReference type="InterPro" id="IPR040190">
    <property type="entry name" value="MURQ/GCKR"/>
</dbReference>
<organism evidence="5 6">
    <name type="scientific">Companilactobacillus huachuanensis</name>
    <dbReference type="NCBI Taxonomy" id="2559914"/>
    <lineage>
        <taxon>Bacteria</taxon>
        <taxon>Bacillati</taxon>
        <taxon>Bacillota</taxon>
        <taxon>Bacilli</taxon>
        <taxon>Lactobacillales</taxon>
        <taxon>Lactobacillaceae</taxon>
        <taxon>Companilactobacillus</taxon>
    </lineage>
</organism>
<comment type="pathway">
    <text evidence="3">Amino-sugar metabolism; N-acetylmuramate degradation.</text>
</comment>
<comment type="similarity">
    <text evidence="3">Belongs to the GCKR-like family. MurNAc-6-P etherase subfamily.</text>
</comment>
<dbReference type="InterPro" id="IPR001347">
    <property type="entry name" value="SIS_dom"/>
</dbReference>
<dbReference type="NCBIfam" id="NF003915">
    <property type="entry name" value="PRK05441.1"/>
    <property type="match status" value="1"/>
</dbReference>
<dbReference type="Pfam" id="PF22645">
    <property type="entry name" value="GKRP_SIS_N"/>
    <property type="match status" value="1"/>
</dbReference>
<dbReference type="SUPFAM" id="SSF53697">
    <property type="entry name" value="SIS domain"/>
    <property type="match status" value="1"/>
</dbReference>
<dbReference type="CDD" id="cd05007">
    <property type="entry name" value="SIS_Etherase"/>
    <property type="match status" value="1"/>
</dbReference>
<dbReference type="GO" id="GO:0016829">
    <property type="term" value="F:lyase activity"/>
    <property type="evidence" value="ECO:0007669"/>
    <property type="project" value="UniProtKB-KW"/>
</dbReference>
<evidence type="ECO:0000313" key="6">
    <source>
        <dbReference type="Proteomes" id="UP001596288"/>
    </source>
</evidence>
<comment type="miscellaneous">
    <text evidence="3">A lyase-type mechanism (elimination/hydration) is suggested for the cleavage of the lactyl ether bond of MurNAc 6-phosphate, with the formation of an alpha,beta-unsaturated aldehyde intermediate with (E)-stereochemistry, followed by the syn addition of water to give product.</text>
</comment>
<accession>A0ABW1RMG6</accession>
<feature type="active site" evidence="3">
    <location>
        <position position="117"/>
    </location>
</feature>
<dbReference type="InterPro" id="IPR005488">
    <property type="entry name" value="Etherase_MurQ"/>
</dbReference>
<dbReference type="RefSeq" id="WP_171000509.1">
    <property type="nucleotide sequence ID" value="NZ_BJDF01000011.1"/>
</dbReference>
<proteinExistence type="inferred from homology"/>
<feature type="active site" description="Proton donor" evidence="3">
    <location>
        <position position="86"/>
    </location>
</feature>
<dbReference type="PROSITE" id="PS01272">
    <property type="entry name" value="GCKR"/>
    <property type="match status" value="1"/>
</dbReference>
<comment type="function">
    <text evidence="3">Specifically catalyzes the cleavage of the D-lactyl ether substituent of MurNAc 6-phosphate, producing GlcNAc 6-phosphate and D-lactate.</text>
</comment>
<evidence type="ECO:0000259" key="4">
    <source>
        <dbReference type="PROSITE" id="PS51464"/>
    </source>
</evidence>
<dbReference type="Gene3D" id="3.40.50.10490">
    <property type="entry name" value="Glucose-6-phosphate isomerase like protein, domain 1"/>
    <property type="match status" value="1"/>
</dbReference>
<dbReference type="HAMAP" id="MF_00068">
    <property type="entry name" value="MurQ"/>
    <property type="match status" value="1"/>
</dbReference>
<keyword evidence="1 3" id="KW-0456">Lyase</keyword>
<dbReference type="PANTHER" id="PTHR10088:SF4">
    <property type="entry name" value="GLUCOKINASE REGULATORY PROTEIN"/>
    <property type="match status" value="1"/>
</dbReference>
<evidence type="ECO:0000256" key="2">
    <source>
        <dbReference type="ARBA" id="ARBA00023277"/>
    </source>
</evidence>
<feature type="domain" description="SIS" evidence="4">
    <location>
        <begin position="58"/>
        <end position="221"/>
    </location>
</feature>
<dbReference type="Pfam" id="PF20741">
    <property type="entry name" value="GKRP-like_C"/>
    <property type="match status" value="1"/>
</dbReference>